<name>A0A8J9X9J8_PHATR</name>
<dbReference type="InterPro" id="IPR012677">
    <property type="entry name" value="Nucleotide-bd_a/b_plait_sf"/>
</dbReference>
<evidence type="ECO:0000313" key="6">
    <source>
        <dbReference type="EMBL" id="CAG9292294.1"/>
    </source>
</evidence>
<dbReference type="SMART" id="SM00360">
    <property type="entry name" value="RRM"/>
    <property type="match status" value="1"/>
</dbReference>
<dbReference type="InterPro" id="IPR035979">
    <property type="entry name" value="RBD_domain_sf"/>
</dbReference>
<dbReference type="PANTHER" id="PTHR48033:SF10">
    <property type="entry name" value="RNA-BINDING PROTEIN SQUID"/>
    <property type="match status" value="1"/>
</dbReference>
<dbReference type="Proteomes" id="UP000836788">
    <property type="component" value="Chromosome 6"/>
</dbReference>
<feature type="compositionally biased region" description="Acidic residues" evidence="3">
    <location>
        <begin position="315"/>
        <end position="346"/>
    </location>
</feature>
<evidence type="ECO:0000256" key="1">
    <source>
        <dbReference type="ARBA" id="ARBA00004123"/>
    </source>
</evidence>
<feature type="domain" description="RRM" evidence="5">
    <location>
        <begin position="144"/>
        <end position="223"/>
    </location>
</feature>
<keyword evidence="4" id="KW-0732">Signal</keyword>
<evidence type="ECO:0000256" key="4">
    <source>
        <dbReference type="SAM" id="SignalP"/>
    </source>
</evidence>
<reference evidence="6" key="1">
    <citation type="submission" date="2022-02" db="EMBL/GenBank/DDBJ databases">
        <authorList>
            <person name="Giguere J D."/>
        </authorList>
    </citation>
    <scope>NUCLEOTIDE SEQUENCE</scope>
    <source>
        <strain evidence="6">CCAP 1055/1</strain>
    </source>
</reference>
<comment type="subcellular location">
    <subcellularLocation>
        <location evidence="1">Nucleus</location>
    </subcellularLocation>
</comment>
<protein>
    <recommendedName>
        <fullName evidence="5">RRM domain-containing protein</fullName>
    </recommendedName>
</protein>
<accession>A0A8J9X9J8</accession>
<dbReference type="EMBL" id="OU594947">
    <property type="protein sequence ID" value="CAG9292294.1"/>
    <property type="molecule type" value="Genomic_DNA"/>
</dbReference>
<dbReference type="GO" id="GO:0005654">
    <property type="term" value="C:nucleoplasm"/>
    <property type="evidence" value="ECO:0007669"/>
    <property type="project" value="TreeGrafter"/>
</dbReference>
<feature type="signal peptide" evidence="4">
    <location>
        <begin position="1"/>
        <end position="27"/>
    </location>
</feature>
<dbReference type="InterPro" id="IPR000504">
    <property type="entry name" value="RRM_dom"/>
</dbReference>
<organism evidence="6">
    <name type="scientific">Phaeodactylum tricornutum</name>
    <name type="common">Diatom</name>
    <dbReference type="NCBI Taxonomy" id="2850"/>
    <lineage>
        <taxon>Eukaryota</taxon>
        <taxon>Sar</taxon>
        <taxon>Stramenopiles</taxon>
        <taxon>Ochrophyta</taxon>
        <taxon>Bacillariophyta</taxon>
        <taxon>Bacillariophyceae</taxon>
        <taxon>Bacillariophycidae</taxon>
        <taxon>Naviculales</taxon>
        <taxon>Phaeodactylaceae</taxon>
        <taxon>Phaeodactylum</taxon>
    </lineage>
</organism>
<gene>
    <name evidence="6" type="ORF">PTTT1_LOCUS48907</name>
</gene>
<proteinExistence type="predicted"/>
<feature type="chain" id="PRO_5035439871" description="RRM domain-containing protein" evidence="4">
    <location>
        <begin position="28"/>
        <end position="380"/>
    </location>
</feature>
<evidence type="ECO:0000259" key="5">
    <source>
        <dbReference type="SMART" id="SM00360"/>
    </source>
</evidence>
<dbReference type="Pfam" id="PF00076">
    <property type="entry name" value="RRM_1"/>
    <property type="match status" value="1"/>
</dbReference>
<sequence length="380" mass="42050">MTRRRAGRSLGKTLLPVLLSSLTTVGAWLPTVHHSILPFSRFAESFPFQRISTASTILYTTSDGNKSKKNTNTASHSKFAQPAFRQAAYTGTTRKERQTPGPEQHTTHRSPQPFGADSKISSLHLERVRTAGRVGTKRYVNPCKVFVGNLPFAMDESALQTWLSAQMGLPPAVLLNECKIVRDWKTGKSKGFGFAVFTEAIYATVCIEKCHSAKLESRTVTVKQGQRKPDENLVYIKKRKAQPSDAEEAAIQSGLTQAEGHIRDDIVIMDPEEMAMIKMLDPDLLPDHVQINGSSNSASSVSSSSSSSAYSSDDILFDDIDEDDDEGVDGFWYGDDDEAGDDDSDIQLDTTMTQNREQRREAAKRQPKRRKLINKGFGTV</sequence>
<feature type="region of interest" description="Disordered" evidence="3">
    <location>
        <begin position="91"/>
        <end position="116"/>
    </location>
</feature>
<feature type="compositionally biased region" description="Low complexity" evidence="3">
    <location>
        <begin position="294"/>
        <end position="314"/>
    </location>
</feature>
<dbReference type="Gene3D" id="3.30.70.330">
    <property type="match status" value="1"/>
</dbReference>
<dbReference type="GO" id="GO:0000785">
    <property type="term" value="C:chromatin"/>
    <property type="evidence" value="ECO:0007669"/>
    <property type="project" value="TreeGrafter"/>
</dbReference>
<feature type="region of interest" description="Disordered" evidence="3">
    <location>
        <begin position="288"/>
        <end position="380"/>
    </location>
</feature>
<dbReference type="GO" id="GO:0003723">
    <property type="term" value="F:RNA binding"/>
    <property type="evidence" value="ECO:0007669"/>
    <property type="project" value="InterPro"/>
</dbReference>
<dbReference type="PANTHER" id="PTHR48033">
    <property type="entry name" value="RNA-BINDING (RRM/RBD/RNP MOTIFS) FAMILY PROTEIN"/>
    <property type="match status" value="1"/>
</dbReference>
<keyword evidence="2" id="KW-0539">Nucleus</keyword>
<dbReference type="AlphaFoldDB" id="A0A8J9X9J8"/>
<dbReference type="GO" id="GO:0010468">
    <property type="term" value="P:regulation of gene expression"/>
    <property type="evidence" value="ECO:0007669"/>
    <property type="project" value="TreeGrafter"/>
</dbReference>
<evidence type="ECO:0000256" key="3">
    <source>
        <dbReference type="SAM" id="MobiDB-lite"/>
    </source>
</evidence>
<dbReference type="SUPFAM" id="SSF54928">
    <property type="entry name" value="RNA-binding domain, RBD"/>
    <property type="match status" value="1"/>
</dbReference>
<evidence type="ECO:0000256" key="2">
    <source>
        <dbReference type="ARBA" id="ARBA00023242"/>
    </source>
</evidence>